<organism evidence="9 10">
    <name type="scientific">Ridgeia piscesae</name>
    <name type="common">Tubeworm</name>
    <dbReference type="NCBI Taxonomy" id="27915"/>
    <lineage>
        <taxon>Eukaryota</taxon>
        <taxon>Metazoa</taxon>
        <taxon>Spiralia</taxon>
        <taxon>Lophotrochozoa</taxon>
        <taxon>Annelida</taxon>
        <taxon>Polychaeta</taxon>
        <taxon>Sedentaria</taxon>
        <taxon>Canalipalpata</taxon>
        <taxon>Sabellida</taxon>
        <taxon>Siboglinidae</taxon>
        <taxon>Ridgeia</taxon>
    </lineage>
</organism>
<dbReference type="SUPFAM" id="SSF56112">
    <property type="entry name" value="Protein kinase-like (PK-like)"/>
    <property type="match status" value="1"/>
</dbReference>
<keyword evidence="3" id="KW-0963">Cytoplasm</keyword>
<dbReference type="GO" id="GO:0004674">
    <property type="term" value="F:protein serine/threonine kinase activity"/>
    <property type="evidence" value="ECO:0007669"/>
    <property type="project" value="TreeGrafter"/>
</dbReference>
<proteinExistence type="predicted"/>
<dbReference type="GO" id="GO:0005524">
    <property type="term" value="F:ATP binding"/>
    <property type="evidence" value="ECO:0007669"/>
    <property type="project" value="InterPro"/>
</dbReference>
<accession>A0AAD9P7A6</accession>
<evidence type="ECO:0000313" key="10">
    <source>
        <dbReference type="Proteomes" id="UP001209878"/>
    </source>
</evidence>
<protein>
    <recommendedName>
        <fullName evidence="8">Protein kinase domain-containing protein</fullName>
    </recommendedName>
</protein>
<dbReference type="SMART" id="SM00220">
    <property type="entry name" value="S_TKc"/>
    <property type="match status" value="1"/>
</dbReference>
<dbReference type="InterPro" id="IPR008271">
    <property type="entry name" value="Ser/Thr_kinase_AS"/>
</dbReference>
<dbReference type="InterPro" id="IPR000719">
    <property type="entry name" value="Prot_kinase_dom"/>
</dbReference>
<evidence type="ECO:0000256" key="1">
    <source>
        <dbReference type="ARBA" id="ARBA00004245"/>
    </source>
</evidence>
<dbReference type="InterPro" id="IPR011009">
    <property type="entry name" value="Kinase-like_dom_sf"/>
</dbReference>
<dbReference type="GO" id="GO:0003779">
    <property type="term" value="F:actin binding"/>
    <property type="evidence" value="ECO:0007669"/>
    <property type="project" value="UniProtKB-KW"/>
</dbReference>
<keyword evidence="6" id="KW-0206">Cytoskeleton</keyword>
<sequence>MFIEIIEKFAFRSFSLIYHPVTSTQCPSVTIILTGHDRIRQYKTIEQFVSLTGDLLPELFYFIGECQEVAIKVLDSVDEILDEVEQEFVILRDLSNHDNIPRFYGLFLRQDPNQDQLWITMELCSGGSVTELVKARLQRGHRMDESVIAHILKETMKGLQHLHDHHVMHRDVKGHNILLTQDGEVKLIDFGVSRQVKNTQDRCCTSLGTPFWMAPEVIACEQQVDTNYDIRCDIWSLGVTAIELADGDPPLADLHPMRALFKIPRDPAPSVRKKEDWSKNFLHFIERCVQKDFEKRPFLKELFCHPFITQVPQNTSKV</sequence>
<keyword evidence="10" id="KW-1185">Reference proteome</keyword>
<evidence type="ECO:0000256" key="4">
    <source>
        <dbReference type="ARBA" id="ARBA00022737"/>
    </source>
</evidence>
<keyword evidence="4" id="KW-0677">Repeat</keyword>
<keyword evidence="7" id="KW-0966">Cell projection</keyword>
<dbReference type="PROSITE" id="PS00108">
    <property type="entry name" value="PROTEIN_KINASE_ST"/>
    <property type="match status" value="1"/>
</dbReference>
<dbReference type="EMBL" id="JAODUO010000105">
    <property type="protein sequence ID" value="KAK2189496.1"/>
    <property type="molecule type" value="Genomic_DNA"/>
</dbReference>
<feature type="domain" description="Protein kinase" evidence="8">
    <location>
        <begin position="3"/>
        <end position="308"/>
    </location>
</feature>
<dbReference type="PANTHER" id="PTHR46256">
    <property type="entry name" value="AGAP011099-PA"/>
    <property type="match status" value="1"/>
</dbReference>
<evidence type="ECO:0000256" key="3">
    <source>
        <dbReference type="ARBA" id="ARBA00022490"/>
    </source>
</evidence>
<comment type="caution">
    <text evidence="9">The sequence shown here is derived from an EMBL/GenBank/DDBJ whole genome shotgun (WGS) entry which is preliminary data.</text>
</comment>
<evidence type="ECO:0000313" key="9">
    <source>
        <dbReference type="EMBL" id="KAK2189496.1"/>
    </source>
</evidence>
<gene>
    <name evidence="9" type="ORF">NP493_105g03007</name>
</gene>
<evidence type="ECO:0000256" key="2">
    <source>
        <dbReference type="ARBA" id="ARBA00004316"/>
    </source>
</evidence>
<evidence type="ECO:0000256" key="7">
    <source>
        <dbReference type="ARBA" id="ARBA00023273"/>
    </source>
</evidence>
<evidence type="ECO:0000259" key="8">
    <source>
        <dbReference type="PROSITE" id="PS50011"/>
    </source>
</evidence>
<name>A0AAD9P7A6_RIDPI</name>
<dbReference type="GO" id="GO:0030832">
    <property type="term" value="P:regulation of actin filament length"/>
    <property type="evidence" value="ECO:0007669"/>
    <property type="project" value="TreeGrafter"/>
</dbReference>
<dbReference type="Proteomes" id="UP001209878">
    <property type="component" value="Unassembled WGS sequence"/>
</dbReference>
<evidence type="ECO:0000256" key="6">
    <source>
        <dbReference type="ARBA" id="ARBA00023212"/>
    </source>
</evidence>
<reference evidence="9" key="1">
    <citation type="journal article" date="2023" name="Mol. Biol. Evol.">
        <title>Third-Generation Sequencing Reveals the Adaptive Role of the Epigenome in Three Deep-Sea Polychaetes.</title>
        <authorList>
            <person name="Perez M."/>
            <person name="Aroh O."/>
            <person name="Sun Y."/>
            <person name="Lan Y."/>
            <person name="Juniper S.K."/>
            <person name="Young C.R."/>
            <person name="Angers B."/>
            <person name="Qian P.Y."/>
        </authorList>
    </citation>
    <scope>NUCLEOTIDE SEQUENCE</scope>
    <source>
        <strain evidence="9">R07B-5</strain>
    </source>
</reference>
<dbReference type="InterPro" id="IPR052409">
    <property type="entry name" value="Myosin-III_kinase_activity"/>
</dbReference>
<comment type="subcellular location">
    <subcellularLocation>
        <location evidence="2">Cell projection</location>
    </subcellularLocation>
    <subcellularLocation>
        <location evidence="1">Cytoplasm</location>
        <location evidence="1">Cytoskeleton</location>
    </subcellularLocation>
</comment>
<dbReference type="FunFam" id="1.10.510.10:FF:000421">
    <property type="entry name" value="Serine/threonine-protein kinase PAK 6"/>
    <property type="match status" value="1"/>
</dbReference>
<dbReference type="PANTHER" id="PTHR46256:SF3">
    <property type="entry name" value="MYOSIN MOTOR DOMAIN-CONTAINING PROTEIN"/>
    <property type="match status" value="1"/>
</dbReference>
<evidence type="ECO:0000256" key="5">
    <source>
        <dbReference type="ARBA" id="ARBA00023203"/>
    </source>
</evidence>
<dbReference type="GO" id="GO:0042995">
    <property type="term" value="C:cell projection"/>
    <property type="evidence" value="ECO:0007669"/>
    <property type="project" value="UniProtKB-SubCell"/>
</dbReference>
<keyword evidence="5" id="KW-0009">Actin-binding</keyword>
<dbReference type="Pfam" id="PF00069">
    <property type="entry name" value="Pkinase"/>
    <property type="match status" value="1"/>
</dbReference>
<dbReference type="PROSITE" id="PS50011">
    <property type="entry name" value="PROTEIN_KINASE_DOM"/>
    <property type="match status" value="1"/>
</dbReference>
<dbReference type="GO" id="GO:0000146">
    <property type="term" value="F:microfilament motor activity"/>
    <property type="evidence" value="ECO:0007669"/>
    <property type="project" value="TreeGrafter"/>
</dbReference>
<dbReference type="AlphaFoldDB" id="A0AAD9P7A6"/>
<dbReference type="GO" id="GO:0005856">
    <property type="term" value="C:cytoskeleton"/>
    <property type="evidence" value="ECO:0007669"/>
    <property type="project" value="UniProtKB-SubCell"/>
</dbReference>
<dbReference type="Gene3D" id="1.10.510.10">
    <property type="entry name" value="Transferase(Phosphotransferase) domain 1"/>
    <property type="match status" value="1"/>
</dbReference>